<dbReference type="PANTHER" id="PTHR43180:SF66">
    <property type="entry name" value="SHORT-CHAIN DEHYDROGENASE_REDUCTASE FAMILY PROTEIN"/>
    <property type="match status" value="1"/>
</dbReference>
<sequence>MSKAGYTRAPLPSASSATALSKTQQRLASIQQHFTSAPRGDKLREKVCVITGVGSLKGIGRASAFLYAREQAKHLYLLDFDGANLPNLKEELGKAYPDVKVTTIQGDAADEELISGVCKRALEEEGRLDVFFANAGVATAHFLPDITAKEFMNTLRINTLSCFLAVKHASEAMKLPGRGKEEAGGSIILTASIAGLRSGAGTIDYSASKAGVNSIAMTSAYQLQRTNIRVNSICPGLIETGMTTTTFDYARSRGSAAKLGQLNPMGRYGISEGEQFVAVAYSALADDGAEIAQMALFLASDDASYVNGQNIAVDGGLSSSHPVIPGRWA</sequence>
<dbReference type="GO" id="GO:0016491">
    <property type="term" value="F:oxidoreductase activity"/>
    <property type="evidence" value="ECO:0007669"/>
    <property type="project" value="UniProtKB-KW"/>
</dbReference>
<evidence type="ECO:0000313" key="3">
    <source>
        <dbReference type="EMBL" id="KZO93103.1"/>
    </source>
</evidence>
<dbReference type="Proteomes" id="UP000076738">
    <property type="component" value="Unassembled WGS sequence"/>
</dbReference>
<dbReference type="OrthoDB" id="4131217at2759"/>
<dbReference type="SUPFAM" id="SSF51735">
    <property type="entry name" value="NAD(P)-binding Rossmann-fold domains"/>
    <property type="match status" value="1"/>
</dbReference>
<organism evidence="3 4">
    <name type="scientific">Calocera viscosa (strain TUFC12733)</name>
    <dbReference type="NCBI Taxonomy" id="1330018"/>
    <lineage>
        <taxon>Eukaryota</taxon>
        <taxon>Fungi</taxon>
        <taxon>Dikarya</taxon>
        <taxon>Basidiomycota</taxon>
        <taxon>Agaricomycotina</taxon>
        <taxon>Dacrymycetes</taxon>
        <taxon>Dacrymycetales</taxon>
        <taxon>Dacrymycetaceae</taxon>
        <taxon>Calocera</taxon>
    </lineage>
</organism>
<reference evidence="3 4" key="1">
    <citation type="journal article" date="2016" name="Mol. Biol. Evol.">
        <title>Comparative Genomics of Early-Diverging Mushroom-Forming Fungi Provides Insights into the Origins of Lignocellulose Decay Capabilities.</title>
        <authorList>
            <person name="Nagy L.G."/>
            <person name="Riley R."/>
            <person name="Tritt A."/>
            <person name="Adam C."/>
            <person name="Daum C."/>
            <person name="Floudas D."/>
            <person name="Sun H."/>
            <person name="Yadav J.S."/>
            <person name="Pangilinan J."/>
            <person name="Larsson K.H."/>
            <person name="Matsuura K."/>
            <person name="Barry K."/>
            <person name="Labutti K."/>
            <person name="Kuo R."/>
            <person name="Ohm R.A."/>
            <person name="Bhattacharya S.S."/>
            <person name="Shirouzu T."/>
            <person name="Yoshinaga Y."/>
            <person name="Martin F.M."/>
            <person name="Grigoriev I.V."/>
            <person name="Hibbett D.S."/>
        </authorList>
    </citation>
    <scope>NUCLEOTIDE SEQUENCE [LARGE SCALE GENOMIC DNA]</scope>
    <source>
        <strain evidence="3 4">TUFC12733</strain>
    </source>
</reference>
<proteinExistence type="inferred from homology"/>
<evidence type="ECO:0000313" key="4">
    <source>
        <dbReference type="Proteomes" id="UP000076738"/>
    </source>
</evidence>
<comment type="similarity">
    <text evidence="1">Belongs to the short-chain dehydrogenases/reductases (SDR) family.</text>
</comment>
<keyword evidence="2" id="KW-0560">Oxidoreductase</keyword>
<evidence type="ECO:0000256" key="2">
    <source>
        <dbReference type="ARBA" id="ARBA00023002"/>
    </source>
</evidence>
<dbReference type="PANTHER" id="PTHR43180">
    <property type="entry name" value="3-OXOACYL-(ACYL-CARRIER-PROTEIN) REDUCTASE (AFU_ORTHOLOGUE AFUA_6G11210)"/>
    <property type="match status" value="1"/>
</dbReference>
<dbReference type="CDD" id="cd05233">
    <property type="entry name" value="SDR_c"/>
    <property type="match status" value="1"/>
</dbReference>
<dbReference type="PRINTS" id="PR00081">
    <property type="entry name" value="GDHRDH"/>
</dbReference>
<evidence type="ECO:0000256" key="1">
    <source>
        <dbReference type="ARBA" id="ARBA00006484"/>
    </source>
</evidence>
<dbReference type="FunFam" id="3.40.50.720:FF:000084">
    <property type="entry name" value="Short-chain dehydrogenase reductase"/>
    <property type="match status" value="1"/>
</dbReference>
<accession>A0A167IZF7</accession>
<dbReference type="PRINTS" id="PR00080">
    <property type="entry name" value="SDRFAMILY"/>
</dbReference>
<dbReference type="STRING" id="1330018.A0A167IZF7"/>
<dbReference type="InterPro" id="IPR036291">
    <property type="entry name" value="NAD(P)-bd_dom_sf"/>
</dbReference>
<dbReference type="EMBL" id="KV417304">
    <property type="protein sequence ID" value="KZO93103.1"/>
    <property type="molecule type" value="Genomic_DNA"/>
</dbReference>
<gene>
    <name evidence="3" type="ORF">CALVIDRAFT_566820</name>
</gene>
<dbReference type="Pfam" id="PF13561">
    <property type="entry name" value="adh_short_C2"/>
    <property type="match status" value="1"/>
</dbReference>
<dbReference type="Gene3D" id="3.40.50.720">
    <property type="entry name" value="NAD(P)-binding Rossmann-like Domain"/>
    <property type="match status" value="1"/>
</dbReference>
<dbReference type="AlphaFoldDB" id="A0A167IZF7"/>
<protein>
    <submittedName>
        <fullName evidence="3">3-oxoacyl-reductase</fullName>
    </submittedName>
</protein>
<keyword evidence="4" id="KW-1185">Reference proteome</keyword>
<dbReference type="InterPro" id="IPR002347">
    <property type="entry name" value="SDR_fam"/>
</dbReference>
<name>A0A167IZF7_CALVF</name>